<keyword evidence="2" id="KW-1185">Reference proteome</keyword>
<evidence type="ECO:0000313" key="1">
    <source>
        <dbReference type="EMBL" id="MCP8970500.1"/>
    </source>
</evidence>
<dbReference type="Proteomes" id="UP001156102">
    <property type="component" value="Unassembled WGS sequence"/>
</dbReference>
<dbReference type="InterPro" id="IPR005624">
    <property type="entry name" value="PduO/GlcC-like"/>
</dbReference>
<gene>
    <name evidence="1" type="ORF">NK662_18440</name>
</gene>
<dbReference type="SUPFAM" id="SSF143744">
    <property type="entry name" value="GlcG-like"/>
    <property type="match status" value="1"/>
</dbReference>
<dbReference type="InterPro" id="IPR052517">
    <property type="entry name" value="GlcG_carb_metab_protein"/>
</dbReference>
<proteinExistence type="predicted"/>
<dbReference type="Pfam" id="PF03928">
    <property type="entry name" value="HbpS-like"/>
    <property type="match status" value="1"/>
</dbReference>
<dbReference type="PANTHER" id="PTHR34309:SF1">
    <property type="entry name" value="PROTEIN GLCG"/>
    <property type="match status" value="1"/>
</dbReference>
<sequence length="145" mass="14956">MKVYEMKPILTMDMAAALAQRACEKAGQLGVAVNAAVVDGGGNLQAFLRMDGAPLLSIGIAQDKAYTAAAFGLPTSDWYPLISSSPELLHGIVHTPRLTVFSGGVPIRIQGQLAGGIGVSGGTVEEDAQCADYALELLEAVLAAE</sequence>
<dbReference type="PANTHER" id="PTHR34309">
    <property type="entry name" value="SLR1406 PROTEIN"/>
    <property type="match status" value="1"/>
</dbReference>
<dbReference type="Gene3D" id="3.30.450.150">
    <property type="entry name" value="Haem-degrading domain"/>
    <property type="match status" value="1"/>
</dbReference>
<protein>
    <submittedName>
        <fullName evidence="1">Heme-binding protein</fullName>
    </submittedName>
</protein>
<organism evidence="1 2">
    <name type="scientific">Ectobacillus ponti</name>
    <dbReference type="NCBI Taxonomy" id="2961894"/>
    <lineage>
        <taxon>Bacteria</taxon>
        <taxon>Bacillati</taxon>
        <taxon>Bacillota</taxon>
        <taxon>Bacilli</taxon>
        <taxon>Bacillales</taxon>
        <taxon>Bacillaceae</taxon>
        <taxon>Ectobacillus</taxon>
    </lineage>
</organism>
<dbReference type="InterPro" id="IPR038084">
    <property type="entry name" value="PduO/GlcC-like_sf"/>
</dbReference>
<evidence type="ECO:0000313" key="2">
    <source>
        <dbReference type="Proteomes" id="UP001156102"/>
    </source>
</evidence>
<dbReference type="RefSeq" id="WP_254760419.1">
    <property type="nucleotide sequence ID" value="NZ_JANCLT010000012.1"/>
</dbReference>
<accession>A0AA41XCQ6</accession>
<dbReference type="EMBL" id="JANCLT010000012">
    <property type="protein sequence ID" value="MCP8970500.1"/>
    <property type="molecule type" value="Genomic_DNA"/>
</dbReference>
<reference evidence="1" key="1">
    <citation type="submission" date="2022-07" db="EMBL/GenBank/DDBJ databases">
        <authorList>
            <person name="Li W.-J."/>
            <person name="Deng Q.-Q."/>
        </authorList>
    </citation>
    <scope>NUCLEOTIDE SEQUENCE</scope>
    <source>
        <strain evidence="1">SYSU M60031</strain>
    </source>
</reference>
<name>A0AA41XCQ6_9BACI</name>
<comment type="caution">
    <text evidence="1">The sequence shown here is derived from an EMBL/GenBank/DDBJ whole genome shotgun (WGS) entry which is preliminary data.</text>
</comment>
<dbReference type="AlphaFoldDB" id="A0AA41XCQ6"/>